<evidence type="ECO:0000259" key="5">
    <source>
        <dbReference type="Pfam" id="PF00135"/>
    </source>
</evidence>
<keyword evidence="7" id="KW-1185">Reference proteome</keyword>
<sequence>MAETTTTTTTTRHPLIGEVKGIIRTDEGVTPHQGVRQYLGIQYATLKDRFAPAVLREYDGKTSVDATTIGPQTAPLPEGAEHEQDLIQHRLSSTGPIEFSDTEALNLNITYPVPTNREDFVWQSDNLLPVFLFVHGGGFQVGSASFPQYDMARFVRLSYQKGRPIIAVTVNYRLGPPGLLNSREMREEGYLANNCLRDQRVAIEWVRKFIGGFGGDSENITLAGESAGAISCSYHLQSKVPLFRRVMLMSGTNLLIPPLPLEVAEQSFASAVKALGLEEKSVGERMERLRSIDAADLRGKLMMIPMLPVVDDELPVAGHSFADFHAGTSGGTVDIAGAKWCESMMIGDCAFDGNIQGLRLAHRKKGIGKAFCDAVKSSSLNPEQAETLLKGYDMTPDLDEETAFERVLQTLNDIGFYAPTLAFAEGLRSRMKTYVYRFNEPNPWAGPWQGRTNHILDIAFFLQNFNEFLDDAQRSTAEAFAVSVFKFVTGEVPWKASRNEGHGKVAMVMGPQGKGEVVEDVPGETGRRAILLDLAEEVEGGMDRLGEVLNAFLRGPPAS</sequence>
<gene>
    <name evidence="6" type="ORF">LTR91_007291</name>
</gene>
<dbReference type="InterPro" id="IPR019826">
    <property type="entry name" value="Carboxylesterase_B_AS"/>
</dbReference>
<evidence type="ECO:0000313" key="7">
    <source>
        <dbReference type="Proteomes" id="UP001175353"/>
    </source>
</evidence>
<name>A0AAN6KPF0_9PEZI</name>
<dbReference type="PANTHER" id="PTHR43142">
    <property type="entry name" value="CARBOXYLIC ESTER HYDROLASE"/>
    <property type="match status" value="1"/>
</dbReference>
<comment type="similarity">
    <text evidence="1 4">Belongs to the type-B carboxylesterase/lipase family.</text>
</comment>
<dbReference type="Proteomes" id="UP001175353">
    <property type="component" value="Unassembled WGS sequence"/>
</dbReference>
<protein>
    <recommendedName>
        <fullName evidence="4">Carboxylic ester hydrolase</fullName>
        <ecNumber evidence="4">3.1.1.-</ecNumber>
    </recommendedName>
</protein>
<evidence type="ECO:0000313" key="6">
    <source>
        <dbReference type="EMBL" id="KAK0995392.1"/>
    </source>
</evidence>
<organism evidence="6 7">
    <name type="scientific">Friedmanniomyces endolithicus</name>
    <dbReference type="NCBI Taxonomy" id="329885"/>
    <lineage>
        <taxon>Eukaryota</taxon>
        <taxon>Fungi</taxon>
        <taxon>Dikarya</taxon>
        <taxon>Ascomycota</taxon>
        <taxon>Pezizomycotina</taxon>
        <taxon>Dothideomycetes</taxon>
        <taxon>Dothideomycetidae</taxon>
        <taxon>Mycosphaerellales</taxon>
        <taxon>Teratosphaeriaceae</taxon>
        <taxon>Friedmanniomyces</taxon>
    </lineage>
</organism>
<comment type="similarity">
    <text evidence="2">Belongs to the 'GDXG' lipolytic enzyme family.</text>
</comment>
<proteinExistence type="inferred from homology"/>
<dbReference type="SUPFAM" id="SSF53474">
    <property type="entry name" value="alpha/beta-Hydrolases"/>
    <property type="match status" value="1"/>
</dbReference>
<dbReference type="EMBL" id="JAUJLE010000052">
    <property type="protein sequence ID" value="KAK0995392.1"/>
    <property type="molecule type" value="Genomic_DNA"/>
</dbReference>
<keyword evidence="3 4" id="KW-0378">Hydrolase</keyword>
<evidence type="ECO:0000256" key="2">
    <source>
        <dbReference type="ARBA" id="ARBA00010515"/>
    </source>
</evidence>
<reference evidence="6" key="1">
    <citation type="submission" date="2023-06" db="EMBL/GenBank/DDBJ databases">
        <title>Black Yeasts Isolated from many extreme environments.</title>
        <authorList>
            <person name="Coleine C."/>
            <person name="Stajich J.E."/>
            <person name="Selbmann L."/>
        </authorList>
    </citation>
    <scope>NUCLEOTIDE SEQUENCE</scope>
    <source>
        <strain evidence="6">CCFEE 5200</strain>
    </source>
</reference>
<dbReference type="PROSITE" id="PS00122">
    <property type="entry name" value="CARBOXYLESTERASE_B_1"/>
    <property type="match status" value="1"/>
</dbReference>
<evidence type="ECO:0000256" key="4">
    <source>
        <dbReference type="RuleBase" id="RU361235"/>
    </source>
</evidence>
<dbReference type="AlphaFoldDB" id="A0AAN6KPF0"/>
<dbReference type="EC" id="3.1.1.-" evidence="4"/>
<dbReference type="PROSITE" id="PS01173">
    <property type="entry name" value="LIPASE_GDXG_HIS"/>
    <property type="match status" value="1"/>
</dbReference>
<comment type="caution">
    <text evidence="6">The sequence shown here is derived from an EMBL/GenBank/DDBJ whole genome shotgun (WGS) entry which is preliminary data.</text>
</comment>
<dbReference type="InterPro" id="IPR029058">
    <property type="entry name" value="AB_hydrolase_fold"/>
</dbReference>
<dbReference type="InterPro" id="IPR002168">
    <property type="entry name" value="Lipase_GDXG_HIS_AS"/>
</dbReference>
<dbReference type="InterPro" id="IPR002018">
    <property type="entry name" value="CarbesteraseB"/>
</dbReference>
<accession>A0AAN6KPF0</accession>
<evidence type="ECO:0000256" key="3">
    <source>
        <dbReference type="ARBA" id="ARBA00022801"/>
    </source>
</evidence>
<dbReference type="GO" id="GO:0016787">
    <property type="term" value="F:hydrolase activity"/>
    <property type="evidence" value="ECO:0007669"/>
    <property type="project" value="UniProtKB-KW"/>
</dbReference>
<dbReference type="Gene3D" id="3.40.50.1820">
    <property type="entry name" value="alpha/beta hydrolase"/>
    <property type="match status" value="1"/>
</dbReference>
<dbReference type="Pfam" id="PF00135">
    <property type="entry name" value="COesterase"/>
    <property type="match status" value="1"/>
</dbReference>
<dbReference type="PANTHER" id="PTHR43142:SF11">
    <property type="entry name" value="CARBOXYLIC ESTER HYDROLASE"/>
    <property type="match status" value="1"/>
</dbReference>
<feature type="domain" description="Carboxylesterase type B" evidence="5">
    <location>
        <begin position="13"/>
        <end position="494"/>
    </location>
</feature>
<evidence type="ECO:0000256" key="1">
    <source>
        <dbReference type="ARBA" id="ARBA00005964"/>
    </source>
</evidence>